<dbReference type="GO" id="GO:0016787">
    <property type="term" value="F:hydrolase activity"/>
    <property type="evidence" value="ECO:0007669"/>
    <property type="project" value="InterPro"/>
</dbReference>
<dbReference type="SUPFAM" id="SSF56300">
    <property type="entry name" value="Metallo-dependent phosphatases"/>
    <property type="match status" value="1"/>
</dbReference>
<dbReference type="Pfam" id="PF00149">
    <property type="entry name" value="Metallophos"/>
    <property type="match status" value="1"/>
</dbReference>
<feature type="domain" description="Calcineurin-like phosphoesterase" evidence="1">
    <location>
        <begin position="3"/>
        <end position="160"/>
    </location>
</feature>
<evidence type="ECO:0000313" key="3">
    <source>
        <dbReference type="EMBL" id="QJA85008.1"/>
    </source>
</evidence>
<dbReference type="EMBL" id="MT141748">
    <property type="protein sequence ID" value="QJA69926.1"/>
    <property type="molecule type" value="Genomic_DNA"/>
</dbReference>
<organism evidence="2">
    <name type="scientific">viral metagenome</name>
    <dbReference type="NCBI Taxonomy" id="1070528"/>
    <lineage>
        <taxon>unclassified sequences</taxon>
        <taxon>metagenomes</taxon>
        <taxon>organismal metagenomes</taxon>
    </lineage>
</organism>
<reference evidence="2" key="1">
    <citation type="submission" date="2020-03" db="EMBL/GenBank/DDBJ databases">
        <title>The deep terrestrial virosphere.</title>
        <authorList>
            <person name="Holmfeldt K."/>
            <person name="Nilsson E."/>
            <person name="Simone D."/>
            <person name="Lopez-Fernandez M."/>
            <person name="Wu X."/>
            <person name="de Brujin I."/>
            <person name="Lundin D."/>
            <person name="Andersson A."/>
            <person name="Bertilsson S."/>
            <person name="Dopson M."/>
        </authorList>
    </citation>
    <scope>NUCLEOTIDE SEQUENCE</scope>
    <source>
        <strain evidence="2">MM415A04165</strain>
        <strain evidence="3">MM415B02293</strain>
    </source>
</reference>
<dbReference type="InterPro" id="IPR029052">
    <property type="entry name" value="Metallo-depent_PP-like"/>
</dbReference>
<dbReference type="AlphaFoldDB" id="A0A6M3JJB5"/>
<evidence type="ECO:0000259" key="1">
    <source>
        <dbReference type="Pfam" id="PF00149"/>
    </source>
</evidence>
<sequence length="233" mass="26551">MTKVLAVGDIHEPVAHPGYLQFCKDLQYEWGCDTVVLIGDILDNQAISFHNKNPHCPGAEDEYLLAKKKISKWTKAFSKAMVCIGNHDDRSFRIAESAGIPNRYIRDYKEVWDTPGWDWKYEHIVDEVYYFHGAGQSGIHPAWNVASKMLMPVVMGHCHSRAGVKWRANPMRRIFSVDTGCGIDIDAYQFAYGKHIKERPILSAAVILDGVPYHEIMPCGPKEKYHKSRFKKG</sequence>
<protein>
    <submittedName>
        <fullName evidence="2">Putative calcineurin-like phosphoesterase</fullName>
    </submittedName>
</protein>
<dbReference type="InterPro" id="IPR004843">
    <property type="entry name" value="Calcineurin-like_PHP"/>
</dbReference>
<accession>A0A6M3JJB5</accession>
<gene>
    <name evidence="2" type="ORF">MM415A04165_0007</name>
    <name evidence="3" type="ORF">MM415B02293_0004</name>
</gene>
<dbReference type="EMBL" id="MT142548">
    <property type="protein sequence ID" value="QJA85008.1"/>
    <property type="molecule type" value="Genomic_DNA"/>
</dbReference>
<name>A0A6M3JJB5_9ZZZZ</name>
<evidence type="ECO:0000313" key="2">
    <source>
        <dbReference type="EMBL" id="QJA69926.1"/>
    </source>
</evidence>
<proteinExistence type="predicted"/>